<accession>A0A9P8QC56</accession>
<keyword evidence="1" id="KW-1133">Transmembrane helix</keyword>
<keyword evidence="1" id="KW-0472">Membrane</keyword>
<feature type="transmembrane region" description="Helical" evidence="1">
    <location>
        <begin position="9"/>
        <end position="29"/>
    </location>
</feature>
<proteinExistence type="predicted"/>
<sequence length="136" mass="15481">MRRQQFRRYSIDSGSLYAVLSVFIGGFLLHELVQGRCTYDCVVDRSHRVSLVLMARVCSQRGHGAVGRKSLLDWLGYDRQSLHAERGVSQDLRCGDGDVAERANRGHAWFDVEIDWVVLVNKRGIGLFQRDIALVF</sequence>
<organism evidence="2 3">
    <name type="scientific">Wickerhamomyces pijperi</name>
    <name type="common">Yeast</name>
    <name type="synonym">Pichia pijperi</name>
    <dbReference type="NCBI Taxonomy" id="599730"/>
    <lineage>
        <taxon>Eukaryota</taxon>
        <taxon>Fungi</taxon>
        <taxon>Dikarya</taxon>
        <taxon>Ascomycota</taxon>
        <taxon>Saccharomycotina</taxon>
        <taxon>Saccharomycetes</taxon>
        <taxon>Phaffomycetales</taxon>
        <taxon>Wickerhamomycetaceae</taxon>
        <taxon>Wickerhamomyces</taxon>
    </lineage>
</organism>
<dbReference type="Proteomes" id="UP000774326">
    <property type="component" value="Unassembled WGS sequence"/>
</dbReference>
<dbReference type="AlphaFoldDB" id="A0A9P8QC56"/>
<reference evidence="2" key="1">
    <citation type="journal article" date="2021" name="Open Biol.">
        <title>Shared evolutionary footprints suggest mitochondrial oxidative damage underlies multiple complex I losses in fungi.</title>
        <authorList>
            <person name="Schikora-Tamarit M.A."/>
            <person name="Marcet-Houben M."/>
            <person name="Nosek J."/>
            <person name="Gabaldon T."/>
        </authorList>
    </citation>
    <scope>NUCLEOTIDE SEQUENCE</scope>
    <source>
        <strain evidence="2">CBS2887</strain>
    </source>
</reference>
<keyword evidence="1" id="KW-0812">Transmembrane</keyword>
<evidence type="ECO:0000256" key="1">
    <source>
        <dbReference type="SAM" id="Phobius"/>
    </source>
</evidence>
<dbReference type="EMBL" id="JAEUBG010001205">
    <property type="protein sequence ID" value="KAH3686759.1"/>
    <property type="molecule type" value="Genomic_DNA"/>
</dbReference>
<protein>
    <submittedName>
        <fullName evidence="2">Uncharacterized protein</fullName>
    </submittedName>
</protein>
<gene>
    <name evidence="2" type="ORF">WICPIJ_002238</name>
</gene>
<comment type="caution">
    <text evidence="2">The sequence shown here is derived from an EMBL/GenBank/DDBJ whole genome shotgun (WGS) entry which is preliminary data.</text>
</comment>
<evidence type="ECO:0000313" key="2">
    <source>
        <dbReference type="EMBL" id="KAH3686759.1"/>
    </source>
</evidence>
<evidence type="ECO:0000313" key="3">
    <source>
        <dbReference type="Proteomes" id="UP000774326"/>
    </source>
</evidence>
<keyword evidence="3" id="KW-1185">Reference proteome</keyword>
<reference evidence="2" key="2">
    <citation type="submission" date="2021-01" db="EMBL/GenBank/DDBJ databases">
        <authorList>
            <person name="Schikora-Tamarit M.A."/>
        </authorList>
    </citation>
    <scope>NUCLEOTIDE SEQUENCE</scope>
    <source>
        <strain evidence="2">CBS2887</strain>
    </source>
</reference>
<name>A0A9P8QC56_WICPI</name>